<evidence type="ECO:0000259" key="2">
    <source>
        <dbReference type="PROSITE" id="PS50157"/>
    </source>
</evidence>
<dbReference type="NCBIfam" id="TIGR04272">
    <property type="entry name" value="cxxc_cxxc_Mbark"/>
    <property type="match status" value="1"/>
</dbReference>
<protein>
    <recommendedName>
        <fullName evidence="2">C2H2-type domain-containing protein</fullName>
    </recommendedName>
</protein>
<organism evidence="3">
    <name type="scientific">uncultured Thermomicrobiales bacterium</name>
    <dbReference type="NCBI Taxonomy" id="1645740"/>
    <lineage>
        <taxon>Bacteria</taxon>
        <taxon>Pseudomonadati</taxon>
        <taxon>Thermomicrobiota</taxon>
        <taxon>Thermomicrobia</taxon>
        <taxon>Thermomicrobiales</taxon>
        <taxon>environmental samples</taxon>
    </lineage>
</organism>
<feature type="compositionally biased region" description="Gly residues" evidence="1">
    <location>
        <begin position="81"/>
        <end position="98"/>
    </location>
</feature>
<name>A0A6J4UQA4_9BACT</name>
<dbReference type="PROSITE" id="PS50157">
    <property type="entry name" value="ZINC_FINGER_C2H2_2"/>
    <property type="match status" value="1"/>
</dbReference>
<dbReference type="AlphaFoldDB" id="A0A6J4UQA4"/>
<feature type="domain" description="C2H2-type" evidence="2">
    <location>
        <begin position="15"/>
        <end position="42"/>
    </location>
</feature>
<dbReference type="InterPro" id="IPR025306">
    <property type="entry name" value="Zn-bnd_dom_prob"/>
</dbReference>
<feature type="region of interest" description="Disordered" evidence="1">
    <location>
        <begin position="40"/>
        <end position="98"/>
    </location>
</feature>
<sequence>MTRPIDVMAANPMTLTCTECGDLFTRTLAEQRYYDHHVAQPPETCPPCRTQRRAARNAELRAAHTSGSHEALAPSPAFRAGGDGGRRAGPGPSGGPGGEVRLFQAVCAECGRATEVPFRPRSGRPVFCRDCYNARQGR</sequence>
<dbReference type="Pfam" id="PF13451">
    <property type="entry name" value="zf_Tbcl"/>
    <property type="match status" value="1"/>
</dbReference>
<gene>
    <name evidence="3" type="ORF">AVDCRST_MAG33-1231</name>
</gene>
<accession>A0A6J4UQA4</accession>
<dbReference type="InterPro" id="IPR026363">
    <property type="entry name" value="CxxC-x17-CxxC_dom"/>
</dbReference>
<evidence type="ECO:0000313" key="3">
    <source>
        <dbReference type="EMBL" id="CAA9555284.1"/>
    </source>
</evidence>
<evidence type="ECO:0000256" key="1">
    <source>
        <dbReference type="SAM" id="MobiDB-lite"/>
    </source>
</evidence>
<dbReference type="EMBL" id="CADCWK010000120">
    <property type="protein sequence ID" value="CAA9555284.1"/>
    <property type="molecule type" value="Genomic_DNA"/>
</dbReference>
<reference evidence="3" key="1">
    <citation type="submission" date="2020-02" db="EMBL/GenBank/DDBJ databases">
        <authorList>
            <person name="Meier V. D."/>
        </authorList>
    </citation>
    <scope>NUCLEOTIDE SEQUENCE</scope>
    <source>
        <strain evidence="3">AVDCRST_MAG33</strain>
    </source>
</reference>
<dbReference type="Pfam" id="PF23477">
    <property type="entry name" value="zf_Tbcl_2"/>
    <property type="match status" value="1"/>
</dbReference>
<dbReference type="InterPro" id="IPR013087">
    <property type="entry name" value="Znf_C2H2_type"/>
</dbReference>
<proteinExistence type="predicted"/>